<dbReference type="PANTHER" id="PTHR30087:SF1">
    <property type="entry name" value="HYPOTHETICAL CYTOSOLIC PROTEIN"/>
    <property type="match status" value="1"/>
</dbReference>
<dbReference type="RefSeq" id="WP_377345541.1">
    <property type="nucleotide sequence ID" value="NZ_JBHLTP010000003.1"/>
</dbReference>
<dbReference type="Proteomes" id="UP001589836">
    <property type="component" value="Unassembled WGS sequence"/>
</dbReference>
<evidence type="ECO:0000313" key="2">
    <source>
        <dbReference type="Proteomes" id="UP001589836"/>
    </source>
</evidence>
<comment type="caution">
    <text evidence="1">The sequence shown here is derived from an EMBL/GenBank/DDBJ whole genome shotgun (WGS) entry which is preliminary data.</text>
</comment>
<dbReference type="PANTHER" id="PTHR30087">
    <property type="entry name" value="INNER MEMBRANE PROTEIN"/>
    <property type="match status" value="1"/>
</dbReference>
<organism evidence="1 2">
    <name type="scientific">Pontibacillus salicampi</name>
    <dbReference type="NCBI Taxonomy" id="1449801"/>
    <lineage>
        <taxon>Bacteria</taxon>
        <taxon>Bacillati</taxon>
        <taxon>Bacillota</taxon>
        <taxon>Bacilli</taxon>
        <taxon>Bacillales</taxon>
        <taxon>Bacillaceae</taxon>
        <taxon>Pontibacillus</taxon>
    </lineage>
</organism>
<dbReference type="EMBL" id="JBHLTP010000003">
    <property type="protein sequence ID" value="MFC0523009.1"/>
    <property type="molecule type" value="Genomic_DNA"/>
</dbReference>
<name>A0ABV6LKY2_9BACI</name>
<accession>A0ABV6LKY2</accession>
<reference evidence="1 2" key="1">
    <citation type="submission" date="2024-09" db="EMBL/GenBank/DDBJ databases">
        <authorList>
            <person name="Sun Q."/>
            <person name="Mori K."/>
        </authorList>
    </citation>
    <scope>NUCLEOTIDE SEQUENCE [LARGE SCALE GENOMIC DNA]</scope>
    <source>
        <strain evidence="1 2">NCAIM B.02529</strain>
    </source>
</reference>
<proteinExistence type="predicted"/>
<dbReference type="Pfam" id="PF04463">
    <property type="entry name" value="2-thiour_desulf"/>
    <property type="match status" value="1"/>
</dbReference>
<evidence type="ECO:0000313" key="1">
    <source>
        <dbReference type="EMBL" id="MFC0523009.1"/>
    </source>
</evidence>
<protein>
    <submittedName>
        <fullName evidence="1">DUF523 domain-containing protein</fullName>
    </submittedName>
</protein>
<keyword evidence="2" id="KW-1185">Reference proteome</keyword>
<sequence length="157" mass="17172">MILISSCLAGQQVRYNETHCLNPRLKQLIEQNMALPVCPELLGGFSIPREPAEIVGGDGGDVLDGTAVVKEKSGQIVTDMYIQGAYKTLEMAKQLQVTTVVLKEYSPSCGSSTIYNGAFSNMKTNGEGVTTTLLRRNGIDVMSEYSFMKELDRVEDI</sequence>
<dbReference type="InterPro" id="IPR007553">
    <property type="entry name" value="2-thiour_desulf"/>
</dbReference>
<gene>
    <name evidence="1" type="ORF">ACFFGV_05300</name>
</gene>